<evidence type="ECO:0000256" key="1">
    <source>
        <dbReference type="ARBA" id="ARBA00022574"/>
    </source>
</evidence>
<dbReference type="EMBL" id="JALNTZ010000004">
    <property type="protein sequence ID" value="KAJ3654649.1"/>
    <property type="molecule type" value="Genomic_DNA"/>
</dbReference>
<dbReference type="InterPro" id="IPR015943">
    <property type="entry name" value="WD40/YVTN_repeat-like_dom_sf"/>
</dbReference>
<dbReference type="SUPFAM" id="SSF50978">
    <property type="entry name" value="WD40 repeat-like"/>
    <property type="match status" value="1"/>
</dbReference>
<gene>
    <name evidence="4" type="ORF">Zmor_013823</name>
</gene>
<reference evidence="4" key="1">
    <citation type="journal article" date="2023" name="G3 (Bethesda)">
        <title>Whole genome assemblies of Zophobas morio and Tenebrio molitor.</title>
        <authorList>
            <person name="Kaur S."/>
            <person name="Stinson S.A."/>
            <person name="diCenzo G.C."/>
        </authorList>
    </citation>
    <scope>NUCLEOTIDE SEQUENCE</scope>
    <source>
        <strain evidence="4">QUZm001</strain>
    </source>
</reference>
<dbReference type="Proteomes" id="UP001168821">
    <property type="component" value="Unassembled WGS sequence"/>
</dbReference>
<dbReference type="GO" id="GO:0005643">
    <property type="term" value="C:nuclear pore"/>
    <property type="evidence" value="ECO:0007669"/>
    <property type="project" value="TreeGrafter"/>
</dbReference>
<keyword evidence="1" id="KW-0853">WD repeat</keyword>
<dbReference type="InterPro" id="IPR036322">
    <property type="entry name" value="WD40_repeat_dom_sf"/>
</dbReference>
<dbReference type="InterPro" id="IPR045139">
    <property type="entry name" value="Aladin"/>
</dbReference>
<evidence type="ECO:0000313" key="5">
    <source>
        <dbReference type="Proteomes" id="UP001168821"/>
    </source>
</evidence>
<dbReference type="Pfam" id="PF25460">
    <property type="entry name" value="Beta-prop_Aladin"/>
    <property type="match status" value="1"/>
</dbReference>
<name>A0AA38IGS3_9CUCU</name>
<feature type="domain" description="Aladin seven-bladed propeller" evidence="3">
    <location>
        <begin position="131"/>
        <end position="469"/>
    </location>
</feature>
<dbReference type="GO" id="GO:0006913">
    <property type="term" value="P:nucleocytoplasmic transport"/>
    <property type="evidence" value="ECO:0007669"/>
    <property type="project" value="TreeGrafter"/>
</dbReference>
<evidence type="ECO:0000256" key="2">
    <source>
        <dbReference type="ARBA" id="ARBA00022737"/>
    </source>
</evidence>
<sequence>MRNLEDFSVPNDGEITLCEINGRMQCMNYEYANVSSFTTSVDKHPKIHVTRDLVHHTALGDEIKALFLPTDVPFLKQLTQVYSEQGIQEVLRTASFHHHFVISHSALLVLKVLKYVRKVQLLLNPSLEYNGPELIDELCQTRNWANNLVRCIAWHHHTSRLAVATNDDSVRIYCSDTNFVSLLRCKQQKNVVCLAWRPMSLTEIAVGHENGIIIWNVDFNSLVARPSVSNTVMLHRVEHQLLMSLVWSPNGSILVSAAGRDSNILVWDVELNKTSILKGSRESGNILLKWSPAKDKLLSVSSGIVFKIWDCQHWESDRWTVLSGRVQSACWSSCGTHLLFATNTESIIYGLTIKSDQIFTSNSDTSIDHAVPLFDLTKLDLEGIAVGGTVQSMETDPKGTHLAVFFKETNCVAIFNVVTSPLLQLIASSLIVGLAAEVPTAITFQQNFKPGACLTIAWSSGRIQHFPIIYTDLANDFNVNHSVRSINNSR</sequence>
<evidence type="ECO:0000259" key="3">
    <source>
        <dbReference type="Pfam" id="PF25460"/>
    </source>
</evidence>
<dbReference type="PROSITE" id="PS00678">
    <property type="entry name" value="WD_REPEATS_1"/>
    <property type="match status" value="1"/>
</dbReference>
<dbReference type="InterPro" id="IPR001680">
    <property type="entry name" value="WD40_rpt"/>
</dbReference>
<proteinExistence type="predicted"/>
<dbReference type="PANTHER" id="PTHR14494:SF0">
    <property type="entry name" value="ALADIN"/>
    <property type="match status" value="1"/>
</dbReference>
<evidence type="ECO:0000313" key="4">
    <source>
        <dbReference type="EMBL" id="KAJ3654649.1"/>
    </source>
</evidence>
<dbReference type="InterPro" id="IPR019775">
    <property type="entry name" value="WD40_repeat_CS"/>
</dbReference>
<dbReference type="PANTHER" id="PTHR14494">
    <property type="entry name" value="ALADIN/ADRACALIN/AAAS"/>
    <property type="match status" value="1"/>
</dbReference>
<dbReference type="InterPro" id="IPR057403">
    <property type="entry name" value="Beta-prop_Aladin"/>
</dbReference>
<accession>A0AA38IGS3</accession>
<keyword evidence="2" id="KW-0677">Repeat</keyword>
<organism evidence="4 5">
    <name type="scientific">Zophobas morio</name>
    <dbReference type="NCBI Taxonomy" id="2755281"/>
    <lineage>
        <taxon>Eukaryota</taxon>
        <taxon>Metazoa</taxon>
        <taxon>Ecdysozoa</taxon>
        <taxon>Arthropoda</taxon>
        <taxon>Hexapoda</taxon>
        <taxon>Insecta</taxon>
        <taxon>Pterygota</taxon>
        <taxon>Neoptera</taxon>
        <taxon>Endopterygota</taxon>
        <taxon>Coleoptera</taxon>
        <taxon>Polyphaga</taxon>
        <taxon>Cucujiformia</taxon>
        <taxon>Tenebrionidae</taxon>
        <taxon>Zophobas</taxon>
    </lineage>
</organism>
<dbReference type="SMART" id="SM00320">
    <property type="entry name" value="WD40"/>
    <property type="match status" value="4"/>
</dbReference>
<dbReference type="Gene3D" id="2.130.10.10">
    <property type="entry name" value="YVTN repeat-like/Quinoprotein amine dehydrogenase"/>
    <property type="match status" value="2"/>
</dbReference>
<protein>
    <recommendedName>
        <fullName evidence="3">Aladin seven-bladed propeller domain-containing protein</fullName>
    </recommendedName>
</protein>
<comment type="caution">
    <text evidence="4">The sequence shown here is derived from an EMBL/GenBank/DDBJ whole genome shotgun (WGS) entry which is preliminary data.</text>
</comment>
<keyword evidence="5" id="KW-1185">Reference proteome</keyword>
<dbReference type="AlphaFoldDB" id="A0AA38IGS3"/>